<gene>
    <name evidence="4" type="ORF">ODALV1_LOCUS23318</name>
</gene>
<dbReference type="Proteomes" id="UP001642540">
    <property type="component" value="Unassembled WGS sequence"/>
</dbReference>
<reference evidence="4 5" key="1">
    <citation type="submission" date="2024-08" db="EMBL/GenBank/DDBJ databases">
        <authorList>
            <person name="Cucini C."/>
            <person name="Frati F."/>
        </authorList>
    </citation>
    <scope>NUCLEOTIDE SEQUENCE [LARGE SCALE GENOMIC DNA]</scope>
</reference>
<accession>A0ABP1RKL1</accession>
<evidence type="ECO:0000313" key="5">
    <source>
        <dbReference type="Proteomes" id="UP001642540"/>
    </source>
</evidence>
<comment type="caution">
    <text evidence="4">The sequence shown here is derived from an EMBL/GenBank/DDBJ whole genome shotgun (WGS) entry which is preliminary data.</text>
</comment>
<dbReference type="InterPro" id="IPR036852">
    <property type="entry name" value="Peptidase_S8/S53_dom_sf"/>
</dbReference>
<dbReference type="EMBL" id="CAXLJM020000078">
    <property type="protein sequence ID" value="CAL8129600.1"/>
    <property type="molecule type" value="Genomic_DNA"/>
</dbReference>
<dbReference type="PROSITE" id="PS00136">
    <property type="entry name" value="SUBTILASE_ASP"/>
    <property type="match status" value="1"/>
</dbReference>
<sequence length="238" mass="26578">MGSSCRILILLICIAIRLESSFGIVRGSRSMKLDPVLNEAFHSASTQSDKLITQNIVVVFEDSTDEVLNTVNIEAFDTFEDYHQAFKSELRSLKKESQSEVSEFLNKTNIRSKSLWLTNEVFIKDATLELCENLGSFDNVVLIRKEEVLQIHKPVHAGAIIERSNVTINAVQWNIDKVKAPSVWSQNMGEGITVGIIDTGMRPTHDALQTHTGKITNWFDCVAGKSAPYDDQGIVITH</sequence>
<dbReference type="PROSITE" id="PS51892">
    <property type="entry name" value="SUBTILASE"/>
    <property type="match status" value="1"/>
</dbReference>
<dbReference type="InterPro" id="IPR023827">
    <property type="entry name" value="Peptidase_S8_Asp-AS"/>
</dbReference>
<feature type="chain" id="PRO_5045275516" evidence="3">
    <location>
        <begin position="24"/>
        <end position="238"/>
    </location>
</feature>
<proteinExistence type="inferred from homology"/>
<dbReference type="Gene3D" id="3.40.50.200">
    <property type="entry name" value="Peptidase S8/S53 domain"/>
    <property type="match status" value="1"/>
</dbReference>
<name>A0ABP1RKL1_9HEXA</name>
<evidence type="ECO:0000256" key="1">
    <source>
        <dbReference type="ARBA" id="ARBA00022801"/>
    </source>
</evidence>
<feature type="signal peptide" evidence="3">
    <location>
        <begin position="1"/>
        <end position="23"/>
    </location>
</feature>
<keyword evidence="3" id="KW-0732">Signal</keyword>
<dbReference type="SUPFAM" id="SSF52743">
    <property type="entry name" value="Subtilisin-like"/>
    <property type="match status" value="1"/>
</dbReference>
<comment type="similarity">
    <text evidence="2">Belongs to the peptidase S8 family.</text>
</comment>
<evidence type="ECO:0000256" key="2">
    <source>
        <dbReference type="PROSITE-ProRule" id="PRU01240"/>
    </source>
</evidence>
<comment type="caution">
    <text evidence="2">Lacks conserved residue(s) required for the propagation of feature annotation.</text>
</comment>
<organism evidence="4 5">
    <name type="scientific">Orchesella dallaii</name>
    <dbReference type="NCBI Taxonomy" id="48710"/>
    <lineage>
        <taxon>Eukaryota</taxon>
        <taxon>Metazoa</taxon>
        <taxon>Ecdysozoa</taxon>
        <taxon>Arthropoda</taxon>
        <taxon>Hexapoda</taxon>
        <taxon>Collembola</taxon>
        <taxon>Entomobryomorpha</taxon>
        <taxon>Entomobryoidea</taxon>
        <taxon>Orchesellidae</taxon>
        <taxon>Orchesellinae</taxon>
        <taxon>Orchesella</taxon>
    </lineage>
</organism>
<keyword evidence="1" id="KW-0378">Hydrolase</keyword>
<evidence type="ECO:0000256" key="3">
    <source>
        <dbReference type="SAM" id="SignalP"/>
    </source>
</evidence>
<evidence type="ECO:0000313" key="4">
    <source>
        <dbReference type="EMBL" id="CAL8129600.1"/>
    </source>
</evidence>
<protein>
    <submittedName>
        <fullName evidence="4">Uncharacterized protein</fullName>
    </submittedName>
</protein>
<keyword evidence="5" id="KW-1185">Reference proteome</keyword>